<reference evidence="1 2" key="1">
    <citation type="submission" date="2020-04" db="EMBL/GenBank/DDBJ databases">
        <title>CFH 90308 Microbacterium sp.</title>
        <authorList>
            <person name="Nie G."/>
            <person name="Ming H."/>
            <person name="Xia T."/>
        </authorList>
    </citation>
    <scope>NUCLEOTIDE SEQUENCE [LARGE SCALE GENOMIC DNA]</scope>
    <source>
        <strain evidence="1 2">CFH 90308</strain>
    </source>
</reference>
<dbReference type="PANTHER" id="PTHR12526">
    <property type="entry name" value="GLYCOSYLTRANSFERASE"/>
    <property type="match status" value="1"/>
</dbReference>
<gene>
    <name evidence="1" type="ORF">HF576_04980</name>
</gene>
<proteinExistence type="predicted"/>
<sequence length="342" mass="37167">MRILMWPVHGAYTDAFVRGDHEYLMPVEPGVDLPGPSAWGWSRAREVAAENLRDEHIDVVVLQSPDEAANVRLLTGMVPGRDVPAVYLEHNTPGPGSCVHPLSGQDEVPIVHVTHFNRLFWDSGLAPTHVVEHGVPDPGPLYTGELEGIGVVVNEPVRRWRATGTDLLPAFAQEAPVDVFGMGGERLHAAFPGEHGVVAAGDLPPSRLHPELARRRVYLHPFRWTSLGLSLLEAMHLAMPVVALATTEVVRAVPPGAGVISTDVDELRRAVRAFLADPEMAREVGLEARRHVLARYGLGAFLARWDAVLDEVIASHWARRTPHVAATSVHALRTASLASDGL</sequence>
<dbReference type="Pfam" id="PF13692">
    <property type="entry name" value="Glyco_trans_1_4"/>
    <property type="match status" value="1"/>
</dbReference>
<evidence type="ECO:0000313" key="2">
    <source>
        <dbReference type="Proteomes" id="UP001429745"/>
    </source>
</evidence>
<dbReference type="PANTHER" id="PTHR12526:SF627">
    <property type="entry name" value="D-RHAMNOSYLTRANSFERASE WBPZ"/>
    <property type="match status" value="1"/>
</dbReference>
<accession>A0ABX1K842</accession>
<protein>
    <submittedName>
        <fullName evidence="1">Glycosyltransferase family 4 protein</fullName>
    </submittedName>
</protein>
<evidence type="ECO:0000313" key="1">
    <source>
        <dbReference type="EMBL" id="NLP83191.1"/>
    </source>
</evidence>
<dbReference type="RefSeq" id="WP_168911627.1">
    <property type="nucleotide sequence ID" value="NZ_JABACI010000001.1"/>
</dbReference>
<keyword evidence="2" id="KW-1185">Reference proteome</keyword>
<comment type="caution">
    <text evidence="1">The sequence shown here is derived from an EMBL/GenBank/DDBJ whole genome shotgun (WGS) entry which is preliminary data.</text>
</comment>
<dbReference type="Gene3D" id="3.40.50.2000">
    <property type="entry name" value="Glycogen Phosphorylase B"/>
    <property type="match status" value="1"/>
</dbReference>
<dbReference type="EMBL" id="JABACI010000001">
    <property type="protein sequence ID" value="NLP83191.1"/>
    <property type="molecule type" value="Genomic_DNA"/>
</dbReference>
<dbReference type="SUPFAM" id="SSF53756">
    <property type="entry name" value="UDP-Glycosyltransferase/glycogen phosphorylase"/>
    <property type="match status" value="1"/>
</dbReference>
<organism evidence="1 2">
    <name type="scientific">Microbacterium salsuginis</name>
    <dbReference type="NCBI Taxonomy" id="2722803"/>
    <lineage>
        <taxon>Bacteria</taxon>
        <taxon>Bacillati</taxon>
        <taxon>Actinomycetota</taxon>
        <taxon>Actinomycetes</taxon>
        <taxon>Micrococcales</taxon>
        <taxon>Microbacteriaceae</taxon>
        <taxon>Microbacterium</taxon>
    </lineage>
</organism>
<name>A0ABX1K842_9MICO</name>
<dbReference type="Proteomes" id="UP001429745">
    <property type="component" value="Unassembled WGS sequence"/>
</dbReference>